<organism evidence="2 3">
    <name type="scientific">Orchesella dallaii</name>
    <dbReference type="NCBI Taxonomy" id="48710"/>
    <lineage>
        <taxon>Eukaryota</taxon>
        <taxon>Metazoa</taxon>
        <taxon>Ecdysozoa</taxon>
        <taxon>Arthropoda</taxon>
        <taxon>Hexapoda</taxon>
        <taxon>Collembola</taxon>
        <taxon>Entomobryomorpha</taxon>
        <taxon>Entomobryoidea</taxon>
        <taxon>Orchesellidae</taxon>
        <taxon>Orchesellinae</taxon>
        <taxon>Orchesella</taxon>
    </lineage>
</organism>
<keyword evidence="1" id="KW-0812">Transmembrane</keyword>
<keyword evidence="1" id="KW-0472">Membrane</keyword>
<reference evidence="2 3" key="1">
    <citation type="submission" date="2024-08" db="EMBL/GenBank/DDBJ databases">
        <authorList>
            <person name="Cucini C."/>
            <person name="Frati F."/>
        </authorList>
    </citation>
    <scope>NUCLEOTIDE SEQUENCE [LARGE SCALE GENOMIC DNA]</scope>
</reference>
<keyword evidence="3" id="KW-1185">Reference proteome</keyword>
<feature type="transmembrane region" description="Helical" evidence="1">
    <location>
        <begin position="351"/>
        <end position="372"/>
    </location>
</feature>
<accession>A0ABP1QPY8</accession>
<name>A0ABP1QPY8_9HEXA</name>
<comment type="caution">
    <text evidence="2">The sequence shown here is derived from an EMBL/GenBank/DDBJ whole genome shotgun (WGS) entry which is preliminary data.</text>
</comment>
<evidence type="ECO:0000313" key="3">
    <source>
        <dbReference type="Proteomes" id="UP001642540"/>
    </source>
</evidence>
<protein>
    <recommendedName>
        <fullName evidence="4">Gustatory receptor</fullName>
    </recommendedName>
</protein>
<feature type="transmembrane region" description="Helical" evidence="1">
    <location>
        <begin position="175"/>
        <end position="196"/>
    </location>
</feature>
<sequence>MAITVVTPLEISSRKIMLASSNSDWETDNNNIHSNSYHSTQSFAAKRTRFPIPNHFYQYYLKIAYYLCIFPFKLIEDSQGSYQVQKWLPQGILCGVFHLNGYWFIASGLREFSTETIIQDNFVYFTLLQRVTNCCYTLSFFDCVFRRDSNFRSIVTDLNSGVQLLEHQLILKVKIAIFSIAFLYFILALFNTLWSIDHLENHLDPRLVLSEFCHYGRNLLFLQSQTHDDASNSNGTRIHSNVNSSSNFHWTDVVLTLIGFVVPFSRWLVVYFLDLLIIVTTLTLRIAVTHFVAKLHDSNFSYDDIMKEYKYLKGLSADINSAVGLTVLMYFTDSVLYFSVSFHSTFTAEGVLNKIVVPLFFLSMTGWMLLAADTCLKMSRFKIWVRDMTLPGPNVVEEQLKTIMLLDELNDFPVGIEANGLFMITYAFIGKVIYSWKK</sequence>
<feature type="transmembrane region" description="Helical" evidence="1">
    <location>
        <begin position="268"/>
        <end position="293"/>
    </location>
</feature>
<evidence type="ECO:0008006" key="4">
    <source>
        <dbReference type="Google" id="ProtNLM"/>
    </source>
</evidence>
<dbReference type="EMBL" id="CAXLJM020000043">
    <property type="protein sequence ID" value="CAL8109919.1"/>
    <property type="molecule type" value="Genomic_DNA"/>
</dbReference>
<gene>
    <name evidence="2" type="ORF">ODALV1_LOCUS13812</name>
</gene>
<proteinExistence type="predicted"/>
<keyword evidence="1" id="KW-1133">Transmembrane helix</keyword>
<evidence type="ECO:0000256" key="1">
    <source>
        <dbReference type="SAM" id="Phobius"/>
    </source>
</evidence>
<dbReference type="Proteomes" id="UP001642540">
    <property type="component" value="Unassembled WGS sequence"/>
</dbReference>
<evidence type="ECO:0000313" key="2">
    <source>
        <dbReference type="EMBL" id="CAL8109919.1"/>
    </source>
</evidence>